<evidence type="ECO:0000256" key="1">
    <source>
        <dbReference type="SAM" id="MobiDB-lite"/>
    </source>
</evidence>
<organism evidence="3 4">
    <name type="scientific">Halocatena marina</name>
    <dbReference type="NCBI Taxonomy" id="2934937"/>
    <lineage>
        <taxon>Archaea</taxon>
        <taxon>Methanobacteriati</taxon>
        <taxon>Methanobacteriota</taxon>
        <taxon>Stenosarchaea group</taxon>
        <taxon>Halobacteria</taxon>
        <taxon>Halobacteriales</taxon>
        <taxon>Natronomonadaceae</taxon>
        <taxon>Halocatena</taxon>
    </lineage>
</organism>
<dbReference type="InterPro" id="IPR023393">
    <property type="entry name" value="START-like_dom_sf"/>
</dbReference>
<feature type="compositionally biased region" description="Basic and acidic residues" evidence="1">
    <location>
        <begin position="287"/>
        <end position="298"/>
    </location>
</feature>
<sequence>MDASIQEVWEPTQNPNLHQRWDLRFSEIEYLPRDSGESQQFTYSTGIGAFAVEGVGESVADATPTDHEPTSALQFWSDDPKSLIEHGRGYWRYVPSEEELRFITEYNYDTRFGVLGRLVDRLAFRPLIGWATAWGFDALRLWVEDDLPPEVTTRNAAIHALSRVTLAFVWIFLGLVPKLLVRHPTERALTAATVPASLVDPALTALGSVEIGFGLFLLLSWRWRWPLVLSAILPPVLTFGALAARPGVFVGPFSPLISTLALVILALTGYLAGAAMPTARNCLRTRPQRESRDNRETTEENGPAAIEESNIGETTGAEPTE</sequence>
<feature type="transmembrane region" description="Helical" evidence="2">
    <location>
        <begin position="164"/>
        <end position="181"/>
    </location>
</feature>
<accession>A0ABD5YVJ5</accession>
<dbReference type="SUPFAM" id="SSF55961">
    <property type="entry name" value="Bet v1-like"/>
    <property type="match status" value="1"/>
</dbReference>
<name>A0ABD5YVJ5_9EURY</name>
<dbReference type="Proteomes" id="UP001596417">
    <property type="component" value="Unassembled WGS sequence"/>
</dbReference>
<evidence type="ECO:0000256" key="2">
    <source>
        <dbReference type="SAM" id="Phobius"/>
    </source>
</evidence>
<dbReference type="AlphaFoldDB" id="A0ABD5YVJ5"/>
<protein>
    <submittedName>
        <fullName evidence="3">DoxX-like family protein</fullName>
    </submittedName>
</protein>
<dbReference type="InterPro" id="IPR025695">
    <property type="entry name" value="DoxX-like"/>
</dbReference>
<keyword evidence="2" id="KW-1133">Transmembrane helix</keyword>
<keyword evidence="4" id="KW-1185">Reference proteome</keyword>
<feature type="transmembrane region" description="Helical" evidence="2">
    <location>
        <begin position="226"/>
        <end position="244"/>
    </location>
</feature>
<comment type="caution">
    <text evidence="3">The sequence shown here is derived from an EMBL/GenBank/DDBJ whole genome shotgun (WGS) entry which is preliminary data.</text>
</comment>
<evidence type="ECO:0000313" key="4">
    <source>
        <dbReference type="Proteomes" id="UP001596417"/>
    </source>
</evidence>
<gene>
    <name evidence="3" type="ORF">ACFQL7_28515</name>
</gene>
<dbReference type="EMBL" id="JBHTAX010000008">
    <property type="protein sequence ID" value="MFC7193349.1"/>
    <property type="molecule type" value="Genomic_DNA"/>
</dbReference>
<keyword evidence="2" id="KW-0472">Membrane</keyword>
<dbReference type="Pfam" id="PF13781">
    <property type="entry name" value="DoxX_3"/>
    <property type="match status" value="1"/>
</dbReference>
<feature type="transmembrane region" description="Helical" evidence="2">
    <location>
        <begin position="256"/>
        <end position="279"/>
    </location>
</feature>
<reference evidence="3 4" key="1">
    <citation type="journal article" date="2019" name="Int. J. Syst. Evol. Microbiol.">
        <title>The Global Catalogue of Microorganisms (GCM) 10K type strain sequencing project: providing services to taxonomists for standard genome sequencing and annotation.</title>
        <authorList>
            <consortium name="The Broad Institute Genomics Platform"/>
            <consortium name="The Broad Institute Genome Sequencing Center for Infectious Disease"/>
            <person name="Wu L."/>
            <person name="Ma J."/>
        </authorList>
    </citation>
    <scope>NUCLEOTIDE SEQUENCE [LARGE SCALE GENOMIC DNA]</scope>
    <source>
        <strain evidence="3 4">RDMS1</strain>
    </source>
</reference>
<evidence type="ECO:0000313" key="3">
    <source>
        <dbReference type="EMBL" id="MFC7193349.1"/>
    </source>
</evidence>
<feature type="transmembrane region" description="Helical" evidence="2">
    <location>
        <begin position="201"/>
        <end position="219"/>
    </location>
</feature>
<proteinExistence type="predicted"/>
<dbReference type="RefSeq" id="WP_390207153.1">
    <property type="nucleotide sequence ID" value="NZ_JBHTAX010000008.1"/>
</dbReference>
<feature type="region of interest" description="Disordered" evidence="1">
    <location>
        <begin position="282"/>
        <end position="321"/>
    </location>
</feature>
<keyword evidence="2" id="KW-0812">Transmembrane</keyword>
<dbReference type="Gene3D" id="3.30.530.20">
    <property type="match status" value="1"/>
</dbReference>